<keyword evidence="19" id="KW-0732">Signal</keyword>
<dbReference type="Gene3D" id="1.10.520.10">
    <property type="match status" value="1"/>
</dbReference>
<comment type="function">
    <text evidence="19">Removal of H(2)O(2), oxidation of toxic reductants, biosynthesis and degradation of lignin, suberization, auxin catabolism, response to environmental stresses such as wounding, pathogen attack and oxidative stress.</text>
</comment>
<feature type="disulfide bond" evidence="18">
    <location>
        <begin position="65"/>
        <end position="70"/>
    </location>
</feature>
<feature type="binding site" evidence="16">
    <location>
        <position position="67"/>
    </location>
    <ligand>
        <name>Ca(2+)</name>
        <dbReference type="ChEBI" id="CHEBI:29108"/>
        <label>1</label>
    </ligand>
</feature>
<feature type="binding site" evidence="16">
    <location>
        <position position="258"/>
    </location>
    <ligand>
        <name>Ca(2+)</name>
        <dbReference type="ChEBI" id="CHEBI:29108"/>
        <label>2</label>
    </ligand>
</feature>
<dbReference type="EMBL" id="CM029042">
    <property type="protein sequence ID" value="KAG2616589.1"/>
    <property type="molecule type" value="Genomic_DNA"/>
</dbReference>
<dbReference type="AlphaFoldDB" id="A0A8T0U8C9"/>
<name>A0A8T0U8C9_PANVG</name>
<keyword evidence="7 16" id="KW-0106">Calcium</keyword>
<dbReference type="InterPro" id="IPR019794">
    <property type="entry name" value="Peroxidases_AS"/>
</dbReference>
<feature type="binding site" evidence="16">
    <location>
        <position position="255"/>
    </location>
    <ligand>
        <name>Ca(2+)</name>
        <dbReference type="ChEBI" id="CHEBI:29108"/>
        <label>2</label>
    </ligand>
</feature>
<feature type="site" description="Transition state stabilizer" evidence="17">
    <location>
        <position position="59"/>
    </location>
</feature>
<evidence type="ECO:0000256" key="5">
    <source>
        <dbReference type="ARBA" id="ARBA00022617"/>
    </source>
</evidence>
<evidence type="ECO:0000256" key="16">
    <source>
        <dbReference type="PIRSR" id="PIRSR600823-3"/>
    </source>
</evidence>
<evidence type="ECO:0000256" key="1">
    <source>
        <dbReference type="ARBA" id="ARBA00000189"/>
    </source>
</evidence>
<keyword evidence="11" id="KW-0325">Glycoprotein</keyword>
<dbReference type="PANTHER" id="PTHR31235">
    <property type="entry name" value="PEROXIDASE 25-RELATED"/>
    <property type="match status" value="1"/>
</dbReference>
<keyword evidence="19" id="KW-0964">Secreted</keyword>
<comment type="cofactor">
    <cofactor evidence="16 19">
        <name>Ca(2+)</name>
        <dbReference type="ChEBI" id="CHEBI:29108"/>
    </cofactor>
    <text evidence="16 19">Binds 2 calcium ions per subunit.</text>
</comment>
<evidence type="ECO:0000256" key="4">
    <source>
        <dbReference type="ARBA" id="ARBA00022559"/>
    </source>
</evidence>
<comment type="catalytic activity">
    <reaction evidence="1 19">
        <text>2 a phenolic donor + H2O2 = 2 a phenolic radical donor + 2 H2O</text>
        <dbReference type="Rhea" id="RHEA:56136"/>
        <dbReference type="ChEBI" id="CHEBI:15377"/>
        <dbReference type="ChEBI" id="CHEBI:16240"/>
        <dbReference type="ChEBI" id="CHEBI:139520"/>
        <dbReference type="ChEBI" id="CHEBI:139521"/>
        <dbReference type="EC" id="1.11.1.7"/>
    </reaction>
</comment>
<dbReference type="EC" id="1.11.1.7" evidence="19"/>
<feature type="binding site" evidence="16">
    <location>
        <position position="263"/>
    </location>
    <ligand>
        <name>Ca(2+)</name>
        <dbReference type="ChEBI" id="CHEBI:29108"/>
        <label>2</label>
    </ligand>
</feature>
<dbReference type="GO" id="GO:0042744">
    <property type="term" value="P:hydrogen peroxide catabolic process"/>
    <property type="evidence" value="ECO:0007669"/>
    <property type="project" value="UniProtKB-KW"/>
</dbReference>
<evidence type="ECO:0000256" key="7">
    <source>
        <dbReference type="ARBA" id="ARBA00022837"/>
    </source>
</evidence>
<feature type="binding site" evidence="16">
    <location>
        <position position="64"/>
    </location>
    <ligand>
        <name>Ca(2+)</name>
        <dbReference type="ChEBI" id="CHEBI:29108"/>
        <label>1</label>
    </ligand>
</feature>
<dbReference type="GO" id="GO:0046872">
    <property type="term" value="F:metal ion binding"/>
    <property type="evidence" value="ECO:0007669"/>
    <property type="project" value="UniProtKB-UniRule"/>
</dbReference>
<feature type="signal peptide" evidence="19">
    <location>
        <begin position="1"/>
        <end position="21"/>
    </location>
</feature>
<sequence length="366" mass="38991">MAKRWYLRFATLLAALLPAAACLDFGFYDRTCPSAEAIVQQTVAAAFRNDSGVAPALIRMHFHDCFVRGCDGSVLIDSTTNPNNTAEKDAGPNNPSLRFFDVIDRAKAALEAQCPGVVSCADILAFAARDSVVLAGGLGYQLPAGRRDGRISRDTDALNDLPPPFFNATQLADSFASKNLTVEDLVVLSGAHSIGVSHCSSFAGVPDNPADRLYNFSSSPDKIDPALSKAYAFLLKSICPSNSSQFFPTTTTLMDLITPARLDNRYYVGLSNNLGLFISDAALLTNATMKALVDSFVRSEATWKARFARSMLKMGQIEVLTGTQGEIRRNCRVINPSNATATAAGSHPQVANESAGSSGFTGVAAE</sequence>
<dbReference type="FunFam" id="1.10.420.10:FF:000001">
    <property type="entry name" value="Peroxidase"/>
    <property type="match status" value="1"/>
</dbReference>
<feature type="domain" description="Plant heme peroxidase family profile" evidence="21">
    <location>
        <begin position="22"/>
        <end position="335"/>
    </location>
</feature>
<dbReference type="InterPro" id="IPR002016">
    <property type="entry name" value="Haem_peroxidase"/>
</dbReference>
<dbReference type="FunFam" id="1.10.520.10:FF:000001">
    <property type="entry name" value="Peroxidase"/>
    <property type="match status" value="1"/>
</dbReference>
<evidence type="ECO:0000256" key="18">
    <source>
        <dbReference type="PIRSR" id="PIRSR600823-5"/>
    </source>
</evidence>
<keyword evidence="6 16" id="KW-0479">Metal-binding</keyword>
<keyword evidence="13 19" id="KW-0376">Hydrogen peroxide</keyword>
<comment type="caution">
    <text evidence="22">The sequence shown here is derived from an EMBL/GenBank/DDBJ whole genome shotgun (WGS) entry which is preliminary data.</text>
</comment>
<comment type="similarity">
    <text evidence="19">Belongs to the peroxidase family. Classical plant (class III) peroxidase subfamily.</text>
</comment>
<dbReference type="Pfam" id="PF00141">
    <property type="entry name" value="peroxidase"/>
    <property type="match status" value="1"/>
</dbReference>
<keyword evidence="8 19" id="KW-0560">Oxidoreductase</keyword>
<evidence type="ECO:0000256" key="8">
    <source>
        <dbReference type="ARBA" id="ARBA00023002"/>
    </source>
</evidence>
<dbReference type="PROSITE" id="PS50873">
    <property type="entry name" value="PEROXIDASE_4"/>
    <property type="match status" value="1"/>
</dbReference>
<comment type="cofactor">
    <cofactor evidence="16 19">
        <name>heme b</name>
        <dbReference type="ChEBI" id="CHEBI:60344"/>
    </cofactor>
    <text evidence="16 19">Binds 1 heme b (iron(II)-protoporphyrin IX) group per subunit.</text>
</comment>
<feature type="compositionally biased region" description="Polar residues" evidence="20">
    <location>
        <begin position="339"/>
        <end position="360"/>
    </location>
</feature>
<evidence type="ECO:0000256" key="20">
    <source>
        <dbReference type="SAM" id="MobiDB-lite"/>
    </source>
</evidence>
<keyword evidence="9 16" id="KW-0408">Iron</keyword>
<evidence type="ECO:0000256" key="3">
    <source>
        <dbReference type="ARBA" id="ARBA00006873"/>
    </source>
</evidence>
<feature type="region of interest" description="Disordered" evidence="20">
    <location>
        <begin position="339"/>
        <end position="366"/>
    </location>
</feature>
<keyword evidence="23" id="KW-1185">Reference proteome</keyword>
<dbReference type="SUPFAM" id="SSF48113">
    <property type="entry name" value="Heme-dependent peroxidases"/>
    <property type="match status" value="1"/>
</dbReference>
<proteinExistence type="inferred from homology"/>
<feature type="disulfide bond" evidence="18">
    <location>
        <begin position="120"/>
        <end position="331"/>
    </location>
</feature>
<evidence type="ECO:0000256" key="6">
    <source>
        <dbReference type="ARBA" id="ARBA00022723"/>
    </source>
</evidence>
<dbReference type="PROSITE" id="PS00435">
    <property type="entry name" value="PEROXIDASE_1"/>
    <property type="match status" value="1"/>
</dbReference>
<evidence type="ECO:0000256" key="17">
    <source>
        <dbReference type="PIRSR" id="PIRSR600823-4"/>
    </source>
</evidence>
<comment type="similarity">
    <text evidence="3">Belongs to the peroxidase family. Ascorbate peroxidase subfamily.</text>
</comment>
<evidence type="ECO:0000313" key="23">
    <source>
        <dbReference type="Proteomes" id="UP000823388"/>
    </source>
</evidence>
<dbReference type="OrthoDB" id="2113341at2759"/>
<evidence type="ECO:0000256" key="15">
    <source>
        <dbReference type="PIRSR" id="PIRSR600823-2"/>
    </source>
</evidence>
<evidence type="ECO:0000256" key="19">
    <source>
        <dbReference type="RuleBase" id="RU362060"/>
    </source>
</evidence>
<evidence type="ECO:0000259" key="21">
    <source>
        <dbReference type="PROSITE" id="PS50873"/>
    </source>
</evidence>
<comment type="subcellular location">
    <subcellularLocation>
        <location evidence="2 19">Secreted</location>
    </subcellularLocation>
</comment>
<feature type="binding site" evidence="16">
    <location>
        <position position="73"/>
    </location>
    <ligand>
        <name>Ca(2+)</name>
        <dbReference type="ChEBI" id="CHEBI:29108"/>
        <label>1</label>
    </ligand>
</feature>
<evidence type="ECO:0000256" key="10">
    <source>
        <dbReference type="ARBA" id="ARBA00023157"/>
    </source>
</evidence>
<dbReference type="GO" id="GO:0006979">
    <property type="term" value="P:response to oxidative stress"/>
    <property type="evidence" value="ECO:0007669"/>
    <property type="project" value="UniProtKB-UniRule"/>
</dbReference>
<protein>
    <recommendedName>
        <fullName evidence="19">Peroxidase</fullName>
        <ecNumber evidence="19">1.11.1.7</ecNumber>
    </recommendedName>
</protein>
<dbReference type="InterPro" id="IPR033905">
    <property type="entry name" value="Secretory_peroxidase"/>
</dbReference>
<evidence type="ECO:0000256" key="14">
    <source>
        <dbReference type="PIRSR" id="PIRSR600823-1"/>
    </source>
</evidence>
<feature type="binding site" evidence="16">
    <location>
        <position position="71"/>
    </location>
    <ligand>
        <name>Ca(2+)</name>
        <dbReference type="ChEBI" id="CHEBI:29108"/>
        <label>1</label>
    </ligand>
</feature>
<dbReference type="CDD" id="cd00693">
    <property type="entry name" value="secretory_peroxidase"/>
    <property type="match status" value="1"/>
</dbReference>
<feature type="binding site" description="axial binding residue" evidence="16">
    <location>
        <position position="192"/>
    </location>
    <ligand>
        <name>heme b</name>
        <dbReference type="ChEBI" id="CHEBI:60344"/>
    </ligand>
    <ligandPart>
        <name>Fe</name>
        <dbReference type="ChEBI" id="CHEBI:18248"/>
    </ligandPart>
</feature>
<keyword evidence="5 19" id="KW-0349">Heme</keyword>
<dbReference type="GO" id="GO:0140825">
    <property type="term" value="F:lactoperoxidase activity"/>
    <property type="evidence" value="ECO:0007669"/>
    <property type="project" value="UniProtKB-EC"/>
</dbReference>
<feature type="active site" description="Proton acceptor" evidence="14">
    <location>
        <position position="63"/>
    </location>
</feature>
<evidence type="ECO:0000256" key="12">
    <source>
        <dbReference type="ARBA" id="ARBA00023283"/>
    </source>
</evidence>
<gene>
    <name evidence="22" type="ORF">PVAP13_3NG248682</name>
</gene>
<dbReference type="InterPro" id="IPR010255">
    <property type="entry name" value="Haem_peroxidase_sf"/>
</dbReference>
<accession>A0A8T0U8C9</accession>
<feature type="disulfide bond" evidence="18">
    <location>
        <begin position="32"/>
        <end position="114"/>
    </location>
</feature>
<feature type="binding site" evidence="16">
    <location>
        <position position="87"/>
    </location>
    <ligand>
        <name>Ca(2+)</name>
        <dbReference type="ChEBI" id="CHEBI:29108"/>
        <label>1</label>
    </ligand>
</feature>
<evidence type="ECO:0000256" key="2">
    <source>
        <dbReference type="ARBA" id="ARBA00004613"/>
    </source>
</evidence>
<feature type="chain" id="PRO_5035967319" description="Peroxidase" evidence="19">
    <location>
        <begin position="22"/>
        <end position="366"/>
    </location>
</feature>
<keyword evidence="12" id="KW-0873">Pyrrolidone carboxylic acid</keyword>
<dbReference type="InterPro" id="IPR019793">
    <property type="entry name" value="Peroxidases_heam-ligand_BS"/>
</dbReference>
<evidence type="ECO:0000256" key="13">
    <source>
        <dbReference type="ARBA" id="ARBA00023324"/>
    </source>
</evidence>
<evidence type="ECO:0000256" key="9">
    <source>
        <dbReference type="ARBA" id="ARBA00023004"/>
    </source>
</evidence>
<dbReference type="PRINTS" id="PR00461">
    <property type="entry name" value="PLPEROXIDASE"/>
</dbReference>
<dbReference type="GO" id="GO:0020037">
    <property type="term" value="F:heme binding"/>
    <property type="evidence" value="ECO:0007669"/>
    <property type="project" value="UniProtKB-UniRule"/>
</dbReference>
<dbReference type="Gene3D" id="1.10.420.10">
    <property type="entry name" value="Peroxidase, domain 2"/>
    <property type="match status" value="1"/>
</dbReference>
<keyword evidence="4 19" id="KW-0575">Peroxidase</keyword>
<feature type="binding site" evidence="15">
    <location>
        <position position="162"/>
    </location>
    <ligand>
        <name>substrate</name>
    </ligand>
</feature>
<dbReference type="PRINTS" id="PR00458">
    <property type="entry name" value="PEROXIDASE"/>
</dbReference>
<dbReference type="GO" id="GO:0005576">
    <property type="term" value="C:extracellular region"/>
    <property type="evidence" value="ECO:0007669"/>
    <property type="project" value="UniProtKB-SubCell"/>
</dbReference>
<dbReference type="PROSITE" id="PS00436">
    <property type="entry name" value="PEROXIDASE_2"/>
    <property type="match status" value="1"/>
</dbReference>
<evidence type="ECO:0000256" key="11">
    <source>
        <dbReference type="ARBA" id="ARBA00023180"/>
    </source>
</evidence>
<keyword evidence="10 18" id="KW-1015">Disulfide bond</keyword>
<evidence type="ECO:0000313" key="22">
    <source>
        <dbReference type="EMBL" id="KAG2616589.1"/>
    </source>
</evidence>
<dbReference type="InterPro" id="IPR000823">
    <property type="entry name" value="Peroxidase_pln"/>
</dbReference>
<dbReference type="Proteomes" id="UP000823388">
    <property type="component" value="Chromosome 3N"/>
</dbReference>
<feature type="disulfide bond" evidence="18">
    <location>
        <begin position="199"/>
        <end position="239"/>
    </location>
</feature>
<feature type="binding site" evidence="16">
    <location>
        <position position="69"/>
    </location>
    <ligand>
        <name>Ca(2+)</name>
        <dbReference type="ChEBI" id="CHEBI:29108"/>
        <label>1</label>
    </ligand>
</feature>
<organism evidence="22 23">
    <name type="scientific">Panicum virgatum</name>
    <name type="common">Blackwell switchgrass</name>
    <dbReference type="NCBI Taxonomy" id="38727"/>
    <lineage>
        <taxon>Eukaryota</taxon>
        <taxon>Viridiplantae</taxon>
        <taxon>Streptophyta</taxon>
        <taxon>Embryophyta</taxon>
        <taxon>Tracheophyta</taxon>
        <taxon>Spermatophyta</taxon>
        <taxon>Magnoliopsida</taxon>
        <taxon>Liliopsida</taxon>
        <taxon>Poales</taxon>
        <taxon>Poaceae</taxon>
        <taxon>PACMAD clade</taxon>
        <taxon>Panicoideae</taxon>
        <taxon>Panicodae</taxon>
        <taxon>Paniceae</taxon>
        <taxon>Panicinae</taxon>
        <taxon>Panicum</taxon>
        <taxon>Panicum sect. Hiantes</taxon>
    </lineage>
</organism>
<reference evidence="22" key="1">
    <citation type="submission" date="2020-05" db="EMBL/GenBank/DDBJ databases">
        <title>WGS assembly of Panicum virgatum.</title>
        <authorList>
            <person name="Lovell J.T."/>
            <person name="Jenkins J."/>
            <person name="Shu S."/>
            <person name="Juenger T.E."/>
            <person name="Schmutz J."/>
        </authorList>
    </citation>
    <scope>NUCLEOTIDE SEQUENCE</scope>
    <source>
        <strain evidence="22">AP13</strain>
    </source>
</reference>